<dbReference type="Proteomes" id="UP000886829">
    <property type="component" value="Unassembled WGS sequence"/>
</dbReference>
<comment type="caution">
    <text evidence="1">The sequence shown here is derived from an EMBL/GenBank/DDBJ whole genome shotgun (WGS) entry which is preliminary data.</text>
</comment>
<evidence type="ECO:0000313" key="2">
    <source>
        <dbReference type="Proteomes" id="UP000886829"/>
    </source>
</evidence>
<accession>A0A9D1WC51</accession>
<organism evidence="1 2">
    <name type="scientific">Candidatus Anaerobiospirillum pullistercoris</name>
    <dbReference type="NCBI Taxonomy" id="2838452"/>
    <lineage>
        <taxon>Bacteria</taxon>
        <taxon>Pseudomonadati</taxon>
        <taxon>Pseudomonadota</taxon>
        <taxon>Gammaproteobacteria</taxon>
        <taxon>Aeromonadales</taxon>
        <taxon>Succinivibrionaceae</taxon>
        <taxon>Anaerobiospirillum</taxon>
    </lineage>
</organism>
<sequence length="330" mass="37495">MSSLLFWMARNSEPTFCELRHNYQMAMHLGLPLASFTACLQCLKQEQLFIAHEFVIPPKEVTANSKERHETRLSLDFMALERLLARLSSPCADQEAIDTEAKTTLPPPLPACPLTSKLLQHAADDAFDFYDVIDEKFLPVTQKLCGTLRGDDFTRAAELCSQLVVFINEEHEELAFKAIAPGWKLLLIVPIHQSWQEYAQELSIRFLRTGERAVDLNLSDGNFFFPDYDEIKSPQHLIKHFGQKVEPRIVASALLIALSAHFPQQLYLQSELSVKELTPAIKLVHELWPELDLRKAFTPAYFSGRRLNPEQEAAEQNALQQALQVLQALA</sequence>
<dbReference type="AlphaFoldDB" id="A0A9D1WC51"/>
<proteinExistence type="predicted"/>
<dbReference type="EMBL" id="DXEV01000061">
    <property type="protein sequence ID" value="HIX56450.1"/>
    <property type="molecule type" value="Genomic_DNA"/>
</dbReference>
<evidence type="ECO:0000313" key="1">
    <source>
        <dbReference type="EMBL" id="HIX56450.1"/>
    </source>
</evidence>
<protein>
    <submittedName>
        <fullName evidence="1">Uncharacterized protein</fullName>
    </submittedName>
</protein>
<reference evidence="1" key="1">
    <citation type="journal article" date="2021" name="PeerJ">
        <title>Extensive microbial diversity within the chicken gut microbiome revealed by metagenomics and culture.</title>
        <authorList>
            <person name="Gilroy R."/>
            <person name="Ravi A."/>
            <person name="Getino M."/>
            <person name="Pursley I."/>
            <person name="Horton D.L."/>
            <person name="Alikhan N.F."/>
            <person name="Baker D."/>
            <person name="Gharbi K."/>
            <person name="Hall N."/>
            <person name="Watson M."/>
            <person name="Adriaenssens E.M."/>
            <person name="Foster-Nyarko E."/>
            <person name="Jarju S."/>
            <person name="Secka A."/>
            <person name="Antonio M."/>
            <person name="Oren A."/>
            <person name="Chaudhuri R.R."/>
            <person name="La Ragione R."/>
            <person name="Hildebrand F."/>
            <person name="Pallen M.J."/>
        </authorList>
    </citation>
    <scope>NUCLEOTIDE SEQUENCE</scope>
    <source>
        <strain evidence="1">USASDec5-558</strain>
    </source>
</reference>
<reference evidence="1" key="2">
    <citation type="submission" date="2021-04" db="EMBL/GenBank/DDBJ databases">
        <authorList>
            <person name="Gilroy R."/>
        </authorList>
    </citation>
    <scope>NUCLEOTIDE SEQUENCE</scope>
    <source>
        <strain evidence="1">USASDec5-558</strain>
    </source>
</reference>
<gene>
    <name evidence="1" type="ORF">H9850_03145</name>
</gene>
<name>A0A9D1WC51_9GAMM</name>